<protein>
    <submittedName>
        <fullName evidence="2">Uncharacterized protein</fullName>
    </submittedName>
</protein>
<proteinExistence type="predicted"/>
<dbReference type="AlphaFoldDB" id="A0A3B1DHD7"/>
<name>A0A3B1DHD7_9ZZZZ</name>
<evidence type="ECO:0000313" key="2">
    <source>
        <dbReference type="EMBL" id="VAX42216.1"/>
    </source>
</evidence>
<accession>A0A3B1DHD7</accession>
<evidence type="ECO:0000256" key="1">
    <source>
        <dbReference type="SAM" id="MobiDB-lite"/>
    </source>
</evidence>
<gene>
    <name evidence="2" type="ORF">MNBD_PLANCTO02-2106</name>
</gene>
<feature type="region of interest" description="Disordered" evidence="1">
    <location>
        <begin position="35"/>
        <end position="54"/>
    </location>
</feature>
<sequence>MTVKTDNENLVQIKKDLAKKYEHLATLAKSDAKRRQFSSKAARFRRQADNIARR</sequence>
<dbReference type="EMBL" id="UOGL01000634">
    <property type="protein sequence ID" value="VAX42216.1"/>
    <property type="molecule type" value="Genomic_DNA"/>
</dbReference>
<organism evidence="2">
    <name type="scientific">hydrothermal vent metagenome</name>
    <dbReference type="NCBI Taxonomy" id="652676"/>
    <lineage>
        <taxon>unclassified sequences</taxon>
        <taxon>metagenomes</taxon>
        <taxon>ecological metagenomes</taxon>
    </lineage>
</organism>
<reference evidence="2" key="1">
    <citation type="submission" date="2018-06" db="EMBL/GenBank/DDBJ databases">
        <authorList>
            <person name="Zhirakovskaya E."/>
        </authorList>
    </citation>
    <scope>NUCLEOTIDE SEQUENCE</scope>
</reference>